<feature type="region of interest" description="Disordered" evidence="12">
    <location>
        <begin position="487"/>
        <end position="508"/>
    </location>
</feature>
<accession>A0ABP6UV91</accession>
<keyword evidence="8 11" id="KW-0443">Lipid metabolism</keyword>
<keyword evidence="6 11" id="KW-0808">Transferase</keyword>
<keyword evidence="5 11" id="KW-0444">Lipid biosynthesis</keyword>
<proteinExistence type="inferred from homology"/>
<comment type="catalytic activity">
    <reaction evidence="10 11">
        <text>an acyl-CoA + a 1,2-diacyl-sn-glycerol = a triacyl-sn-glycerol + CoA</text>
        <dbReference type="Rhea" id="RHEA:10868"/>
        <dbReference type="ChEBI" id="CHEBI:17815"/>
        <dbReference type="ChEBI" id="CHEBI:57287"/>
        <dbReference type="ChEBI" id="CHEBI:58342"/>
        <dbReference type="ChEBI" id="CHEBI:64615"/>
        <dbReference type="EC" id="2.3.1.20"/>
    </reaction>
</comment>
<evidence type="ECO:0000256" key="3">
    <source>
        <dbReference type="ARBA" id="ARBA00009587"/>
    </source>
</evidence>
<keyword evidence="7 11" id="KW-0319">Glycerol metabolism</keyword>
<evidence type="ECO:0000256" key="2">
    <source>
        <dbReference type="ARBA" id="ARBA00005189"/>
    </source>
</evidence>
<comment type="pathway">
    <text evidence="2">Lipid metabolism.</text>
</comment>
<evidence type="ECO:0000313" key="16">
    <source>
        <dbReference type="Proteomes" id="UP001500301"/>
    </source>
</evidence>
<organism evidence="15 16">
    <name type="scientific">Nocardioides daeguensis</name>
    <dbReference type="NCBI Taxonomy" id="908359"/>
    <lineage>
        <taxon>Bacteria</taxon>
        <taxon>Bacillati</taxon>
        <taxon>Actinomycetota</taxon>
        <taxon>Actinomycetes</taxon>
        <taxon>Propionibacteriales</taxon>
        <taxon>Nocardioidaceae</taxon>
        <taxon>Nocardioides</taxon>
    </lineage>
</organism>
<dbReference type="NCBIfam" id="TIGR02946">
    <property type="entry name" value="acyl_WS_DGAT"/>
    <property type="match status" value="1"/>
</dbReference>
<dbReference type="EMBL" id="BAABBB010000004">
    <property type="protein sequence ID" value="GAA3522803.1"/>
    <property type="molecule type" value="Genomic_DNA"/>
</dbReference>
<gene>
    <name evidence="15" type="ORF">GCM10022263_08830</name>
</gene>
<evidence type="ECO:0000256" key="5">
    <source>
        <dbReference type="ARBA" id="ARBA00022516"/>
    </source>
</evidence>
<dbReference type="PANTHER" id="PTHR31650">
    <property type="entry name" value="O-ACYLTRANSFERASE (WSD1-LIKE) FAMILY PROTEIN"/>
    <property type="match status" value="1"/>
</dbReference>
<evidence type="ECO:0000259" key="14">
    <source>
        <dbReference type="Pfam" id="PF06974"/>
    </source>
</evidence>
<comment type="caution">
    <text evidence="15">The sequence shown here is derived from an EMBL/GenBank/DDBJ whole genome shotgun (WGS) entry which is preliminary data.</text>
</comment>
<comment type="pathway">
    <text evidence="1 11">Glycerolipid metabolism; triacylglycerol biosynthesis.</text>
</comment>
<feature type="domain" description="O-acyltransferase WSD1 C-terminal" evidence="14">
    <location>
        <begin position="334"/>
        <end position="484"/>
    </location>
</feature>
<dbReference type="InterPro" id="IPR045034">
    <property type="entry name" value="O-acyltransferase_WSD1-like"/>
</dbReference>
<evidence type="ECO:0000256" key="10">
    <source>
        <dbReference type="ARBA" id="ARBA00048109"/>
    </source>
</evidence>
<reference evidence="16" key="1">
    <citation type="journal article" date="2019" name="Int. J. Syst. Evol. Microbiol.">
        <title>The Global Catalogue of Microorganisms (GCM) 10K type strain sequencing project: providing services to taxonomists for standard genome sequencing and annotation.</title>
        <authorList>
            <consortium name="The Broad Institute Genomics Platform"/>
            <consortium name="The Broad Institute Genome Sequencing Center for Infectious Disease"/>
            <person name="Wu L."/>
            <person name="Ma J."/>
        </authorList>
    </citation>
    <scope>NUCLEOTIDE SEQUENCE [LARGE SCALE GENOMIC DNA]</scope>
    <source>
        <strain evidence="16">JCM 17460</strain>
    </source>
</reference>
<evidence type="ECO:0000259" key="13">
    <source>
        <dbReference type="Pfam" id="PF03007"/>
    </source>
</evidence>
<dbReference type="Pfam" id="PF06974">
    <property type="entry name" value="WS_DGAT_C"/>
    <property type="match status" value="1"/>
</dbReference>
<evidence type="ECO:0000256" key="8">
    <source>
        <dbReference type="ARBA" id="ARBA00023098"/>
    </source>
</evidence>
<evidence type="ECO:0000256" key="11">
    <source>
        <dbReference type="RuleBase" id="RU361241"/>
    </source>
</evidence>
<protein>
    <recommendedName>
        <fullName evidence="4 11">Diacylglycerol O-acyltransferase</fullName>
        <ecNumber evidence="4 11">2.3.1.20</ecNumber>
    </recommendedName>
</protein>
<dbReference type="Proteomes" id="UP001500301">
    <property type="component" value="Unassembled WGS sequence"/>
</dbReference>
<evidence type="ECO:0000256" key="7">
    <source>
        <dbReference type="ARBA" id="ARBA00022798"/>
    </source>
</evidence>
<keyword evidence="9 11" id="KW-0012">Acyltransferase</keyword>
<dbReference type="Pfam" id="PF03007">
    <property type="entry name" value="WS_DGAT_cat"/>
    <property type="match status" value="1"/>
</dbReference>
<evidence type="ECO:0000256" key="4">
    <source>
        <dbReference type="ARBA" id="ARBA00013244"/>
    </source>
</evidence>
<dbReference type="EC" id="2.3.1.20" evidence="4 11"/>
<sequence>MSEQGPDRPVRRVRPVRPAIERMTGIDAGFLYMETPSVHMHTLKIAVLEADEALTYDAFVAGLLARLKRLPPLRRRVVEVPFGINHPVWVTQPRIDVPHHIRRHRVGGPDAPGSMRELEQLIGMIASTPLHRDRPLWELHYCEGLEGGRVAVVGKLHHALADGAAANALLANVTDVRTAATPEAVQEEYASTDRLPSRLNLVRHAWADAAAQITTIPGLLLRTLLGILGVLRERRAGARSPVPVLHAPRVSFNGALSPLRSFATATLPLAELKRVRAQHRAAGLDVTLNDVVLAVTSGALRRWLADHGERPASSLLAGVPVSADERDAVPRLGGNRVSNLFTTLATDVEDPVERLRTIAATTAHAKRINAQLGSSILADWSQFTPPRPFAAAVRAYSRLNAASWHPAAFSAIVSNVPGPREPATVGGARLADLFSVGPLVDGIGLNITVWSYVDRMNFSLLACPDLLPDVHVLASYLPDALTELDLAPPAADRTPEQAPDQTLRRNPA</sequence>
<feature type="domain" description="O-acyltransferase WSD1-like N-terminal" evidence="13">
    <location>
        <begin position="23"/>
        <end position="292"/>
    </location>
</feature>
<dbReference type="RefSeq" id="WP_218232699.1">
    <property type="nucleotide sequence ID" value="NZ_BAABBB010000004.1"/>
</dbReference>
<evidence type="ECO:0000256" key="9">
    <source>
        <dbReference type="ARBA" id="ARBA00023315"/>
    </source>
</evidence>
<evidence type="ECO:0000256" key="6">
    <source>
        <dbReference type="ARBA" id="ARBA00022679"/>
    </source>
</evidence>
<evidence type="ECO:0000313" key="15">
    <source>
        <dbReference type="EMBL" id="GAA3522803.1"/>
    </source>
</evidence>
<evidence type="ECO:0000256" key="12">
    <source>
        <dbReference type="SAM" id="MobiDB-lite"/>
    </source>
</evidence>
<dbReference type="PANTHER" id="PTHR31650:SF1">
    <property type="entry name" value="WAX ESTER SYNTHASE_DIACYLGLYCEROL ACYLTRANSFERASE 4-RELATED"/>
    <property type="match status" value="1"/>
</dbReference>
<dbReference type="InterPro" id="IPR014292">
    <property type="entry name" value="Acyl_transf_WS/DGAT"/>
</dbReference>
<name>A0ABP6UV91_9ACTN</name>
<comment type="similarity">
    <text evidence="3 11">Belongs to the long-chain O-acyltransferase family.</text>
</comment>
<keyword evidence="16" id="KW-1185">Reference proteome</keyword>
<evidence type="ECO:0000256" key="1">
    <source>
        <dbReference type="ARBA" id="ARBA00004771"/>
    </source>
</evidence>
<dbReference type="InterPro" id="IPR009721">
    <property type="entry name" value="O-acyltransferase_WSD1_C"/>
</dbReference>
<dbReference type="InterPro" id="IPR004255">
    <property type="entry name" value="O-acyltransferase_WSD1_N"/>
</dbReference>